<dbReference type="RefSeq" id="WP_132431324.1">
    <property type="nucleotide sequence ID" value="NZ_SMFZ01000002.1"/>
</dbReference>
<dbReference type="FunFam" id="1.20.1250.20:FF:000001">
    <property type="entry name" value="Dicarboxylate MFS transporter"/>
    <property type="match status" value="1"/>
</dbReference>
<keyword evidence="14" id="KW-1185">Reference proteome</keyword>
<keyword evidence="6" id="KW-0769">Symport</keyword>
<feature type="transmembrane region" description="Helical" evidence="11">
    <location>
        <begin position="248"/>
        <end position="270"/>
    </location>
</feature>
<comment type="function">
    <text evidence="9">May be a proton symporter involved in the uptake of osmolytes such as proline and glycine betaine.</text>
</comment>
<evidence type="ECO:0000256" key="1">
    <source>
        <dbReference type="ARBA" id="ARBA00004651"/>
    </source>
</evidence>
<keyword evidence="8 11" id="KW-0472">Membrane</keyword>
<evidence type="ECO:0000256" key="4">
    <source>
        <dbReference type="ARBA" id="ARBA00022475"/>
    </source>
</evidence>
<comment type="subcellular location">
    <subcellularLocation>
        <location evidence="1">Cell membrane</location>
        <topology evidence="1">Multi-pass membrane protein</topology>
    </subcellularLocation>
</comment>
<evidence type="ECO:0000256" key="10">
    <source>
        <dbReference type="ARBA" id="ARBA00039918"/>
    </source>
</evidence>
<evidence type="ECO:0000256" key="7">
    <source>
        <dbReference type="ARBA" id="ARBA00022989"/>
    </source>
</evidence>
<evidence type="ECO:0000259" key="12">
    <source>
        <dbReference type="PROSITE" id="PS50850"/>
    </source>
</evidence>
<dbReference type="InterPro" id="IPR036259">
    <property type="entry name" value="MFS_trans_sf"/>
</dbReference>
<comment type="similarity">
    <text evidence="2">Belongs to the major facilitator superfamily. Metabolite:H+ Symporter (MHS) family (TC 2.A.1.6) family.</text>
</comment>
<dbReference type="Pfam" id="PF00083">
    <property type="entry name" value="Sugar_tr"/>
    <property type="match status" value="1"/>
</dbReference>
<dbReference type="CDD" id="cd17369">
    <property type="entry name" value="MFS_ShiA_like"/>
    <property type="match status" value="1"/>
</dbReference>
<keyword evidence="7 11" id="KW-1133">Transmembrane helix</keyword>
<dbReference type="InterPro" id="IPR020846">
    <property type="entry name" value="MFS_dom"/>
</dbReference>
<dbReference type="PANTHER" id="PTHR43045:SF2">
    <property type="entry name" value="INNER MEMBRANE METABOLITE TRANSPORT PROTEIN YHJE"/>
    <property type="match status" value="1"/>
</dbReference>
<dbReference type="Proteomes" id="UP000295560">
    <property type="component" value="Unassembled WGS sequence"/>
</dbReference>
<evidence type="ECO:0000313" key="13">
    <source>
        <dbReference type="EMBL" id="TCK22450.1"/>
    </source>
</evidence>
<name>A0A4R1HPT8_PSEEN</name>
<dbReference type="PROSITE" id="PS00217">
    <property type="entry name" value="SUGAR_TRANSPORT_2"/>
    <property type="match status" value="1"/>
</dbReference>
<gene>
    <name evidence="13" type="ORF">EV378_6454</name>
</gene>
<keyword evidence="5 11" id="KW-0812">Transmembrane</keyword>
<evidence type="ECO:0000313" key="14">
    <source>
        <dbReference type="Proteomes" id="UP000295560"/>
    </source>
</evidence>
<feature type="transmembrane region" description="Helical" evidence="11">
    <location>
        <begin position="125"/>
        <end position="148"/>
    </location>
</feature>
<organism evidence="13 14">
    <name type="scientific">Pseudonocardia endophytica</name>
    <dbReference type="NCBI Taxonomy" id="401976"/>
    <lineage>
        <taxon>Bacteria</taxon>
        <taxon>Bacillati</taxon>
        <taxon>Actinomycetota</taxon>
        <taxon>Actinomycetes</taxon>
        <taxon>Pseudonocardiales</taxon>
        <taxon>Pseudonocardiaceae</taxon>
        <taxon>Pseudonocardia</taxon>
    </lineage>
</organism>
<reference evidence="13 14" key="1">
    <citation type="submission" date="2019-03" db="EMBL/GenBank/DDBJ databases">
        <title>Sequencing the genomes of 1000 actinobacteria strains.</title>
        <authorList>
            <person name="Klenk H.-P."/>
        </authorList>
    </citation>
    <scope>NUCLEOTIDE SEQUENCE [LARGE SCALE GENOMIC DNA]</scope>
    <source>
        <strain evidence="13 14">DSM 44969</strain>
    </source>
</reference>
<dbReference type="InterPro" id="IPR005828">
    <property type="entry name" value="MFS_sugar_transport-like"/>
</dbReference>
<dbReference type="Gene3D" id="1.20.1250.20">
    <property type="entry name" value="MFS general substrate transporter like domains"/>
    <property type="match status" value="2"/>
</dbReference>
<keyword evidence="3" id="KW-0813">Transport</keyword>
<feature type="transmembrane region" description="Helical" evidence="11">
    <location>
        <begin position="95"/>
        <end position="113"/>
    </location>
</feature>
<dbReference type="EMBL" id="SMFZ01000002">
    <property type="protein sequence ID" value="TCK22450.1"/>
    <property type="molecule type" value="Genomic_DNA"/>
</dbReference>
<sequence>MSTQQGAGVTPSPPDVRRVRRVALAGLIGTSIEWFDFYIYGLAAITVFAPQFFPGASPLAATLAAFGTFAVGFVARPVGGVLFGHLGDRIGRRNTLVATLLTMGGATFLIGVLPNYATIGVAAPVLLVAMRVLQGFAVGGEWGGAVLISVEHAPEGRRGFYGSFPQLGVPIGLVASNAAFLLVAGLLSAEDFQSWGWRVPFLLSAVLVGVGLYVRLRIEESPEFVAAPRAGSMRLPIATVLREHFPQVLCGIALFGGITAVGYMAATFAIQYGTSQVGLSRTALIAVVLAVSVLEVPLILWVSSMSDRWGHARTIMFGALATAVAAAAFLPLLASASILLIAVAVAAARWFSAPMWGPSAALAASCYPPEIRYSGSSVGYQLGSIFGGALAPILSTLLLASPAGLAGASAYLTGMVLLSGVGAVAADRLARRPAAG</sequence>
<feature type="transmembrane region" description="Helical" evidence="11">
    <location>
        <begin position="195"/>
        <end position="214"/>
    </location>
</feature>
<accession>A0A4R1HPT8</accession>
<feature type="transmembrane region" description="Helical" evidence="11">
    <location>
        <begin position="169"/>
        <end position="189"/>
    </location>
</feature>
<evidence type="ECO:0000256" key="3">
    <source>
        <dbReference type="ARBA" id="ARBA00022448"/>
    </source>
</evidence>
<feature type="transmembrane region" description="Helical" evidence="11">
    <location>
        <begin position="59"/>
        <end position="83"/>
    </location>
</feature>
<feature type="domain" description="Major facilitator superfamily (MFS) profile" evidence="12">
    <location>
        <begin position="22"/>
        <end position="431"/>
    </location>
</feature>
<comment type="caution">
    <text evidence="13">The sequence shown here is derived from an EMBL/GenBank/DDBJ whole genome shotgun (WGS) entry which is preliminary data.</text>
</comment>
<evidence type="ECO:0000256" key="2">
    <source>
        <dbReference type="ARBA" id="ARBA00008240"/>
    </source>
</evidence>
<dbReference type="PANTHER" id="PTHR43045">
    <property type="entry name" value="SHIKIMATE TRANSPORTER"/>
    <property type="match status" value="1"/>
</dbReference>
<evidence type="ECO:0000256" key="8">
    <source>
        <dbReference type="ARBA" id="ARBA00023136"/>
    </source>
</evidence>
<proteinExistence type="inferred from homology"/>
<feature type="transmembrane region" description="Helical" evidence="11">
    <location>
        <begin position="405"/>
        <end position="426"/>
    </location>
</feature>
<dbReference type="InterPro" id="IPR005829">
    <property type="entry name" value="Sugar_transporter_CS"/>
</dbReference>
<protein>
    <recommendedName>
        <fullName evidence="10">Putative proline/betaine transporter</fullName>
    </recommendedName>
</protein>
<dbReference type="GO" id="GO:0005886">
    <property type="term" value="C:plasma membrane"/>
    <property type="evidence" value="ECO:0007669"/>
    <property type="project" value="UniProtKB-SubCell"/>
</dbReference>
<keyword evidence="4" id="KW-1003">Cell membrane</keyword>
<evidence type="ECO:0000256" key="5">
    <source>
        <dbReference type="ARBA" id="ARBA00022692"/>
    </source>
</evidence>
<dbReference type="PROSITE" id="PS50850">
    <property type="entry name" value="MFS"/>
    <property type="match status" value="1"/>
</dbReference>
<dbReference type="AlphaFoldDB" id="A0A4R1HPT8"/>
<feature type="transmembrane region" description="Helical" evidence="11">
    <location>
        <begin position="282"/>
        <end position="302"/>
    </location>
</feature>
<feature type="transmembrane region" description="Helical" evidence="11">
    <location>
        <begin position="378"/>
        <end position="399"/>
    </location>
</feature>
<evidence type="ECO:0000256" key="11">
    <source>
        <dbReference type="SAM" id="Phobius"/>
    </source>
</evidence>
<dbReference type="GO" id="GO:0015293">
    <property type="term" value="F:symporter activity"/>
    <property type="evidence" value="ECO:0007669"/>
    <property type="project" value="UniProtKB-KW"/>
</dbReference>
<evidence type="ECO:0000256" key="6">
    <source>
        <dbReference type="ARBA" id="ARBA00022847"/>
    </source>
</evidence>
<dbReference type="OrthoDB" id="8953821at2"/>
<evidence type="ECO:0000256" key="9">
    <source>
        <dbReference type="ARBA" id="ARBA00037295"/>
    </source>
</evidence>
<dbReference type="SUPFAM" id="SSF103473">
    <property type="entry name" value="MFS general substrate transporter"/>
    <property type="match status" value="1"/>
</dbReference>